<keyword evidence="6" id="KW-1185">Reference proteome</keyword>
<evidence type="ECO:0000313" key="6">
    <source>
        <dbReference type="Proteomes" id="UP000032180"/>
    </source>
</evidence>
<dbReference type="InterPro" id="IPR011598">
    <property type="entry name" value="bHLH_dom"/>
</dbReference>
<keyword evidence="3" id="KW-0804">Transcription</keyword>
<dbReference type="PANTHER" id="PTHR46665:SF7">
    <property type="entry name" value="OS01G0773800 PROTEIN"/>
    <property type="match status" value="1"/>
</dbReference>
<dbReference type="EnsemblPlants" id="LPERR01G28210.1">
    <property type="protein sequence ID" value="LPERR01G28210.1"/>
    <property type="gene ID" value="LPERR01G28210"/>
</dbReference>
<dbReference type="PROSITE" id="PS50888">
    <property type="entry name" value="BHLH"/>
    <property type="match status" value="1"/>
</dbReference>
<reference evidence="5 6" key="1">
    <citation type="submission" date="2012-08" db="EMBL/GenBank/DDBJ databases">
        <title>Oryza genome evolution.</title>
        <authorList>
            <person name="Wing R.A."/>
        </authorList>
    </citation>
    <scope>NUCLEOTIDE SEQUENCE</scope>
</reference>
<dbReference type="Pfam" id="PF00010">
    <property type="entry name" value="HLH"/>
    <property type="match status" value="1"/>
</dbReference>
<protein>
    <recommendedName>
        <fullName evidence="4">BHLH domain-containing protein</fullName>
    </recommendedName>
</protein>
<evidence type="ECO:0000259" key="4">
    <source>
        <dbReference type="PROSITE" id="PS50888"/>
    </source>
</evidence>
<evidence type="ECO:0000256" key="2">
    <source>
        <dbReference type="ARBA" id="ARBA00023015"/>
    </source>
</evidence>
<reference evidence="6" key="2">
    <citation type="submission" date="2013-12" db="EMBL/GenBank/DDBJ databases">
        <authorList>
            <person name="Yu Y."/>
            <person name="Lee S."/>
            <person name="de Baynast K."/>
            <person name="Wissotski M."/>
            <person name="Liu L."/>
            <person name="Talag J."/>
            <person name="Goicoechea J."/>
            <person name="Angelova A."/>
            <person name="Jetty R."/>
            <person name="Kudrna D."/>
            <person name="Golser W."/>
            <person name="Rivera L."/>
            <person name="Zhang J."/>
            <person name="Wing R."/>
        </authorList>
    </citation>
    <scope>NUCLEOTIDE SEQUENCE</scope>
</reference>
<dbReference type="InterPro" id="IPR036638">
    <property type="entry name" value="HLH_DNA-bd_sf"/>
</dbReference>
<evidence type="ECO:0000256" key="1">
    <source>
        <dbReference type="ARBA" id="ARBA00005510"/>
    </source>
</evidence>
<name>A0A0D9V6C6_9ORYZ</name>
<evidence type="ECO:0000313" key="5">
    <source>
        <dbReference type="EnsemblPlants" id="LPERR01G28210.1"/>
    </source>
</evidence>
<organism evidence="5 6">
    <name type="scientific">Leersia perrieri</name>
    <dbReference type="NCBI Taxonomy" id="77586"/>
    <lineage>
        <taxon>Eukaryota</taxon>
        <taxon>Viridiplantae</taxon>
        <taxon>Streptophyta</taxon>
        <taxon>Embryophyta</taxon>
        <taxon>Tracheophyta</taxon>
        <taxon>Spermatophyta</taxon>
        <taxon>Magnoliopsida</taxon>
        <taxon>Liliopsida</taxon>
        <taxon>Poales</taxon>
        <taxon>Poaceae</taxon>
        <taxon>BOP clade</taxon>
        <taxon>Oryzoideae</taxon>
        <taxon>Oryzeae</taxon>
        <taxon>Oryzinae</taxon>
        <taxon>Leersia</taxon>
    </lineage>
</organism>
<comment type="similarity">
    <text evidence="1">Belongs to the bHLH protein family.</text>
</comment>
<dbReference type="PANTHER" id="PTHR46665">
    <property type="entry name" value="TRANSCRIPTION FACTOR BHLH041-RELATED-RELATED"/>
    <property type="match status" value="1"/>
</dbReference>
<dbReference type="InterPro" id="IPR044658">
    <property type="entry name" value="bHLH92/bHLH041-like"/>
</dbReference>
<dbReference type="GO" id="GO:0046983">
    <property type="term" value="F:protein dimerization activity"/>
    <property type="evidence" value="ECO:0007669"/>
    <property type="project" value="InterPro"/>
</dbReference>
<dbReference type="HOGENOM" id="CLU_085195_0_0_1"/>
<feature type="domain" description="BHLH" evidence="4">
    <location>
        <begin position="104"/>
        <end position="155"/>
    </location>
</feature>
<reference evidence="5" key="3">
    <citation type="submission" date="2015-04" db="UniProtKB">
        <authorList>
            <consortium name="EnsemblPlants"/>
        </authorList>
    </citation>
    <scope>IDENTIFICATION</scope>
</reference>
<dbReference type="Gene3D" id="4.10.280.10">
    <property type="entry name" value="Helix-loop-helix DNA-binding domain"/>
    <property type="match status" value="1"/>
</dbReference>
<accession>A0A0D9V6C6</accession>
<proteinExistence type="inferred from homology"/>
<dbReference type="eggNOG" id="ENOG502R5R8">
    <property type="taxonomic scope" value="Eukaryota"/>
</dbReference>
<dbReference type="Gramene" id="LPERR01G28210.1">
    <property type="protein sequence ID" value="LPERR01G28210.1"/>
    <property type="gene ID" value="LPERR01G28210"/>
</dbReference>
<evidence type="ECO:0000256" key="3">
    <source>
        <dbReference type="ARBA" id="ARBA00023163"/>
    </source>
</evidence>
<sequence>MNDDDANHPFDFVHDDELLVSLGFLLPPPLPPDHRGSAFSAYQCAASSSESTLSQRYRSAPANVHRRMHGYLRSIDVDVATVEMQPAAGEHAFEQQAAPSGGGSARFRHIMRERLRRERLSQGYSDLQAILPTSASTKGGKNIIVSAAASYIRELEGRKGWLRERNEELKRAPAPPMKPAGAGMVVKVRAESEFGSMVDVFEVVLRRLKAMEELQVTAIQSCFCAGGMWMDVAVESKISSHEVDKAVTNALVGLQEIESSCLQGQKISSRSSFSCQVESGVLLMS</sequence>
<keyword evidence="2" id="KW-0805">Transcription regulation</keyword>
<dbReference type="Proteomes" id="UP000032180">
    <property type="component" value="Chromosome 1"/>
</dbReference>
<dbReference type="AlphaFoldDB" id="A0A0D9V6C6"/>
<dbReference type="SUPFAM" id="SSF47459">
    <property type="entry name" value="HLH, helix-loop-helix DNA-binding domain"/>
    <property type="match status" value="1"/>
</dbReference>
<dbReference type="SMART" id="SM00353">
    <property type="entry name" value="HLH"/>
    <property type="match status" value="1"/>
</dbReference>